<evidence type="ECO:0000256" key="4">
    <source>
        <dbReference type="ARBA" id="ARBA00023239"/>
    </source>
</evidence>
<dbReference type="Gene3D" id="1.10.1670.10">
    <property type="entry name" value="Helix-hairpin-Helix base-excision DNA repair enzymes (C-terminal)"/>
    <property type="match status" value="1"/>
</dbReference>
<dbReference type="Proteomes" id="UP000298693">
    <property type="component" value="Plasmid p1"/>
</dbReference>
<evidence type="ECO:0000256" key="5">
    <source>
        <dbReference type="ARBA" id="ARBA00023268"/>
    </source>
</evidence>
<dbReference type="SUPFAM" id="SSF48150">
    <property type="entry name" value="DNA-glycosylase"/>
    <property type="match status" value="1"/>
</dbReference>
<evidence type="ECO:0000313" key="8">
    <source>
        <dbReference type="EMBL" id="QCO17184.1"/>
    </source>
</evidence>
<dbReference type="GO" id="GO:0006284">
    <property type="term" value="P:base-excision repair"/>
    <property type="evidence" value="ECO:0007669"/>
    <property type="project" value="InterPro"/>
</dbReference>
<name>A0A4D8R6M0_AZOBR</name>
<evidence type="ECO:0000256" key="1">
    <source>
        <dbReference type="ARBA" id="ARBA00022763"/>
    </source>
</evidence>
<reference evidence="8 9" key="1">
    <citation type="submission" date="2018-09" db="EMBL/GenBank/DDBJ databases">
        <title>Whole genome based analysis of evolution and adaptive divergence in Indian and Brazilian strains of Azospirillum brasilense.</title>
        <authorList>
            <person name="Singh C."/>
            <person name="Tripathi A.K."/>
        </authorList>
    </citation>
    <scope>NUCLEOTIDE SEQUENCE [LARGE SCALE GENOMIC DNA]</scope>
    <source>
        <strain evidence="8 9">MTCC4039</strain>
        <plasmid evidence="8 9">p1</plasmid>
    </source>
</reference>
<keyword evidence="3" id="KW-0234">DNA repair</keyword>
<dbReference type="SMART" id="SM00478">
    <property type="entry name" value="ENDO3c"/>
    <property type="match status" value="1"/>
</dbReference>
<dbReference type="EMBL" id="CP032346">
    <property type="protein sequence ID" value="QCO17184.1"/>
    <property type="molecule type" value="Genomic_DNA"/>
</dbReference>
<evidence type="ECO:0000259" key="7">
    <source>
        <dbReference type="SMART" id="SM00478"/>
    </source>
</evidence>
<dbReference type="Pfam" id="PF22175">
    <property type="entry name" value="Ogg-HhH"/>
    <property type="match status" value="1"/>
</dbReference>
<evidence type="ECO:0000256" key="6">
    <source>
        <dbReference type="ARBA" id="ARBA00023295"/>
    </source>
</evidence>
<evidence type="ECO:0000313" key="9">
    <source>
        <dbReference type="Proteomes" id="UP000298693"/>
    </source>
</evidence>
<dbReference type="InterPro" id="IPR011257">
    <property type="entry name" value="DNA_glycosylase"/>
</dbReference>
<keyword evidence="6" id="KW-0326">Glycosidase</keyword>
<feature type="domain" description="HhH-GPD" evidence="7">
    <location>
        <begin position="69"/>
        <end position="229"/>
    </location>
</feature>
<dbReference type="Gene3D" id="1.10.340.30">
    <property type="entry name" value="Hypothetical protein, domain 2"/>
    <property type="match status" value="1"/>
</dbReference>
<dbReference type="GO" id="GO:0003906">
    <property type="term" value="F:DNA-(apurinic or apyrimidinic site) endonuclease activity"/>
    <property type="evidence" value="ECO:0007669"/>
    <property type="project" value="InterPro"/>
</dbReference>
<accession>A0A4D8R6M0</accession>
<dbReference type="InterPro" id="IPR003265">
    <property type="entry name" value="HhH-GPD_domain"/>
</dbReference>
<dbReference type="RefSeq" id="WP_137141315.1">
    <property type="nucleotide sequence ID" value="NZ_CP032346.1"/>
</dbReference>
<evidence type="ECO:0000256" key="3">
    <source>
        <dbReference type="ARBA" id="ARBA00023204"/>
    </source>
</evidence>
<dbReference type="InterPro" id="IPR012092">
    <property type="entry name" value="DNA_glyclase/AP_lyase_Ogg"/>
</dbReference>
<proteinExistence type="predicted"/>
<evidence type="ECO:0000256" key="2">
    <source>
        <dbReference type="ARBA" id="ARBA00022801"/>
    </source>
</evidence>
<keyword evidence="5" id="KW-0511">Multifunctional enzyme</keyword>
<sequence>MDGGLMACLREPDSEVVPGVRWGRPEQVPSPAFWAALARDADEASHGYVDRDSTLEESVGFCLLGGYGITAELNHAAFVRLRDVGAFHPPGLDEDQILGHLRAPLDVGRRRVRYRFPAQRAHRLAVAMDMLGDIELDTQSPLEVRRSLMTIPGIGPKTASWIVRNWLGSDDVAILDIHIVRACQVMRLFGDKVSLPRDYEVLERRFLDFAHGLGVRASLLDALMWREMRELRPRDLGLVNAFSVS</sequence>
<keyword evidence="2" id="KW-0378">Hydrolase</keyword>
<keyword evidence="8" id="KW-0614">Plasmid</keyword>
<organism evidence="8 9">
    <name type="scientific">Azospirillum brasilense</name>
    <dbReference type="NCBI Taxonomy" id="192"/>
    <lineage>
        <taxon>Bacteria</taxon>
        <taxon>Pseudomonadati</taxon>
        <taxon>Pseudomonadota</taxon>
        <taxon>Alphaproteobacteria</taxon>
        <taxon>Rhodospirillales</taxon>
        <taxon>Azospirillaceae</taxon>
        <taxon>Azospirillum</taxon>
    </lineage>
</organism>
<dbReference type="GO" id="GO:0016799">
    <property type="term" value="F:hydrolase activity, hydrolyzing N-glycosyl compounds"/>
    <property type="evidence" value="ECO:0007669"/>
    <property type="project" value="InterPro"/>
</dbReference>
<protein>
    <recommendedName>
        <fullName evidence="7">HhH-GPD domain-containing protein</fullName>
    </recommendedName>
</protein>
<gene>
    <name evidence="8" type="ORF">D3869_18150</name>
</gene>
<geneLocation type="plasmid" evidence="8">
    <name>p1</name>
</geneLocation>
<dbReference type="AlphaFoldDB" id="A0A4D8R6M0"/>
<dbReference type="GO" id="GO:0016829">
    <property type="term" value="F:lyase activity"/>
    <property type="evidence" value="ECO:0007669"/>
    <property type="project" value="UniProtKB-KW"/>
</dbReference>
<keyword evidence="1" id="KW-0227">DNA damage</keyword>
<dbReference type="InterPro" id="IPR023170">
    <property type="entry name" value="HhH_base_excis_C"/>
</dbReference>
<keyword evidence="4" id="KW-0456">Lyase</keyword>